<dbReference type="InterPro" id="IPR037185">
    <property type="entry name" value="EmrE-like"/>
</dbReference>
<reference evidence="1" key="1">
    <citation type="submission" date="2019-09" db="EMBL/GenBank/DDBJ databases">
        <authorList>
            <person name="Chandra G."/>
            <person name="Truman W A."/>
        </authorList>
    </citation>
    <scope>NUCLEOTIDE SEQUENCE</scope>
    <source>
        <strain evidence="1">PS683</strain>
    </source>
</reference>
<dbReference type="InterPro" id="IPR000620">
    <property type="entry name" value="EamA_dom"/>
</dbReference>
<protein>
    <submittedName>
        <fullName evidence="1">Uncharacterized protein</fullName>
    </submittedName>
</protein>
<dbReference type="Pfam" id="PF00892">
    <property type="entry name" value="EamA"/>
    <property type="match status" value="1"/>
</dbReference>
<organism evidence="1">
    <name type="scientific">Pseudomonas fluorescens</name>
    <dbReference type="NCBI Taxonomy" id="294"/>
    <lineage>
        <taxon>Bacteria</taxon>
        <taxon>Pseudomonadati</taxon>
        <taxon>Pseudomonadota</taxon>
        <taxon>Gammaproteobacteria</taxon>
        <taxon>Pseudomonadales</taxon>
        <taxon>Pseudomonadaceae</taxon>
        <taxon>Pseudomonas</taxon>
    </lineage>
</organism>
<name>A0A5E6MTV5_PSEFL</name>
<evidence type="ECO:0000313" key="1">
    <source>
        <dbReference type="EMBL" id="VVM14843.1"/>
    </source>
</evidence>
<gene>
    <name evidence="1" type="ORF">PS683_03157</name>
</gene>
<dbReference type="KEGG" id="pfx:A7318_03000"/>
<dbReference type="GO" id="GO:0016020">
    <property type="term" value="C:membrane"/>
    <property type="evidence" value="ECO:0007669"/>
    <property type="project" value="InterPro"/>
</dbReference>
<dbReference type="AlphaFoldDB" id="A0A5E6MTV5"/>
<accession>A0A5E6MTV5</accession>
<sequence length="277" mass="28949">MSFDVFAVILLGAALHATWNAVVKGGGDTLLTTCMITSFASLIALAVIPFLALPARESWPFIGASVVFQVLYFVLVASTYRIADMSQTYPIMRGTAPLLVATASVFVLSESLSPLAWSGIAVICLGILSMAAAPSTGQRKGLVLALINAGVIAGYTLVDGVGVRKSGAPAAYTLWIFLLTGLPLAAWALATRRRVFCRYVIGQWHLGVVGGFGTVASYGLALWAMTAAPIATVSALRETSILFGVVISALVLKEQLTRTRVIAACIIAGGAMVLRLG</sequence>
<proteinExistence type="predicted"/>
<dbReference type="EMBL" id="LR700644">
    <property type="protein sequence ID" value="VVM14843.1"/>
    <property type="molecule type" value="Genomic_DNA"/>
</dbReference>
<dbReference type="Gene3D" id="1.10.3730.20">
    <property type="match status" value="2"/>
</dbReference>
<dbReference type="SUPFAM" id="SSF103481">
    <property type="entry name" value="Multidrug resistance efflux transporter EmrE"/>
    <property type="match status" value="2"/>
</dbReference>